<evidence type="ECO:0000256" key="1">
    <source>
        <dbReference type="ARBA" id="ARBA00023004"/>
    </source>
</evidence>
<name>A0A239D2H1_9BACT</name>
<dbReference type="InterPro" id="IPR007457">
    <property type="entry name" value="Fe_traffick_prot_YggX"/>
</dbReference>
<dbReference type="Proteomes" id="UP000198356">
    <property type="component" value="Unassembled WGS sequence"/>
</dbReference>
<dbReference type="AlphaFoldDB" id="A0A239D2H1"/>
<organism evidence="2 3">
    <name type="scientific">Granulicella rosea</name>
    <dbReference type="NCBI Taxonomy" id="474952"/>
    <lineage>
        <taxon>Bacteria</taxon>
        <taxon>Pseudomonadati</taxon>
        <taxon>Acidobacteriota</taxon>
        <taxon>Terriglobia</taxon>
        <taxon>Terriglobales</taxon>
        <taxon>Acidobacteriaceae</taxon>
        <taxon>Granulicella</taxon>
    </lineage>
</organism>
<dbReference type="InterPro" id="IPR036766">
    <property type="entry name" value="Fe_traffick_prot_YggX_sf"/>
</dbReference>
<dbReference type="GO" id="GO:0005506">
    <property type="term" value="F:iron ion binding"/>
    <property type="evidence" value="ECO:0007669"/>
    <property type="project" value="InterPro"/>
</dbReference>
<dbReference type="SUPFAM" id="SSF111148">
    <property type="entry name" value="YggX-like"/>
    <property type="match status" value="1"/>
</dbReference>
<dbReference type="Gene3D" id="1.10.3880.10">
    <property type="entry name" value="Fe(II) trafficking protein YggX"/>
    <property type="match status" value="1"/>
</dbReference>
<dbReference type="PANTHER" id="PTHR36965">
    <property type="entry name" value="FE(2+)-TRAFFICKING PROTEIN-RELATED"/>
    <property type="match status" value="1"/>
</dbReference>
<dbReference type="GO" id="GO:0034599">
    <property type="term" value="P:cellular response to oxidative stress"/>
    <property type="evidence" value="ECO:0007669"/>
    <property type="project" value="TreeGrafter"/>
</dbReference>
<reference evidence="2 3" key="1">
    <citation type="submission" date="2017-06" db="EMBL/GenBank/DDBJ databases">
        <authorList>
            <person name="Kim H.J."/>
            <person name="Triplett B.A."/>
        </authorList>
    </citation>
    <scope>NUCLEOTIDE SEQUENCE [LARGE SCALE GENOMIC DNA]</scope>
    <source>
        <strain evidence="2 3">DSM 18704</strain>
    </source>
</reference>
<accession>A0A239D2H1</accession>
<evidence type="ECO:0000313" key="3">
    <source>
        <dbReference type="Proteomes" id="UP000198356"/>
    </source>
</evidence>
<sequence>MPHIVFCAKYKAELEGLDEPPFDSDFGEKIYKTVSKKAWGEWIERQKMLLNEYRLQPWTREAQEFLVEQMNGFFFGEGEGGALPKEFVAPTH</sequence>
<proteinExistence type="predicted"/>
<evidence type="ECO:0000313" key="2">
    <source>
        <dbReference type="EMBL" id="SNS26409.1"/>
    </source>
</evidence>
<dbReference type="GO" id="GO:0005829">
    <property type="term" value="C:cytosol"/>
    <property type="evidence" value="ECO:0007669"/>
    <property type="project" value="TreeGrafter"/>
</dbReference>
<dbReference type="OrthoDB" id="9804318at2"/>
<gene>
    <name evidence="2" type="ORF">SAMN05421770_101248</name>
</gene>
<dbReference type="Pfam" id="PF04362">
    <property type="entry name" value="Iron_traffic"/>
    <property type="match status" value="1"/>
</dbReference>
<dbReference type="RefSeq" id="WP_089406560.1">
    <property type="nucleotide sequence ID" value="NZ_FZOU01000001.1"/>
</dbReference>
<dbReference type="PANTHER" id="PTHR36965:SF1">
    <property type="entry name" value="FE(2+)-TRAFFICKING PROTEIN-RELATED"/>
    <property type="match status" value="1"/>
</dbReference>
<keyword evidence="1" id="KW-0408">Iron</keyword>
<dbReference type="EMBL" id="FZOU01000001">
    <property type="protein sequence ID" value="SNS26409.1"/>
    <property type="molecule type" value="Genomic_DNA"/>
</dbReference>
<keyword evidence="3" id="KW-1185">Reference proteome</keyword>
<protein>
    <submittedName>
        <fullName evidence="2">Fe-S cluster biosynthesis and repair protein YggX</fullName>
    </submittedName>
</protein>
<dbReference type="NCBIfam" id="NF003817">
    <property type="entry name" value="PRK05408.1"/>
    <property type="match status" value="1"/>
</dbReference>